<keyword evidence="3" id="KW-1185">Reference proteome</keyword>
<dbReference type="Proteomes" id="UP001157006">
    <property type="component" value="Unassembled WGS sequence"/>
</dbReference>
<evidence type="ECO:0000313" key="2">
    <source>
        <dbReference type="EMBL" id="CAI8585226.1"/>
    </source>
</evidence>
<evidence type="ECO:0000256" key="1">
    <source>
        <dbReference type="SAM" id="Phobius"/>
    </source>
</evidence>
<keyword evidence="1" id="KW-0472">Membrane</keyword>
<dbReference type="PANTHER" id="PTHR36736">
    <property type="entry name" value="OS03G0100030 PROTEIN"/>
    <property type="match status" value="1"/>
</dbReference>
<gene>
    <name evidence="2" type="ORF">VFH_U113920</name>
</gene>
<keyword evidence="1" id="KW-0812">Transmembrane</keyword>
<reference evidence="2 3" key="1">
    <citation type="submission" date="2023-01" db="EMBL/GenBank/DDBJ databases">
        <authorList>
            <person name="Kreplak J."/>
        </authorList>
    </citation>
    <scope>NUCLEOTIDE SEQUENCE [LARGE SCALE GENOMIC DNA]</scope>
</reference>
<evidence type="ECO:0000313" key="3">
    <source>
        <dbReference type="Proteomes" id="UP001157006"/>
    </source>
</evidence>
<feature type="transmembrane region" description="Helical" evidence="1">
    <location>
        <begin position="128"/>
        <end position="153"/>
    </location>
</feature>
<keyword evidence="1" id="KW-1133">Transmembrane helix</keyword>
<comment type="caution">
    <text evidence="2">The sequence shown here is derived from an EMBL/GenBank/DDBJ whole genome shotgun (WGS) entry which is preliminary data.</text>
</comment>
<proteinExistence type="predicted"/>
<dbReference type="PANTHER" id="PTHR36736:SF1">
    <property type="entry name" value="OS03G0100030 PROTEIN"/>
    <property type="match status" value="1"/>
</dbReference>
<organism evidence="2 3">
    <name type="scientific">Vicia faba</name>
    <name type="common">Broad bean</name>
    <name type="synonym">Faba vulgaris</name>
    <dbReference type="NCBI Taxonomy" id="3906"/>
    <lineage>
        <taxon>Eukaryota</taxon>
        <taxon>Viridiplantae</taxon>
        <taxon>Streptophyta</taxon>
        <taxon>Embryophyta</taxon>
        <taxon>Tracheophyta</taxon>
        <taxon>Spermatophyta</taxon>
        <taxon>Magnoliopsida</taxon>
        <taxon>eudicotyledons</taxon>
        <taxon>Gunneridae</taxon>
        <taxon>Pentapetalae</taxon>
        <taxon>rosids</taxon>
        <taxon>fabids</taxon>
        <taxon>Fabales</taxon>
        <taxon>Fabaceae</taxon>
        <taxon>Papilionoideae</taxon>
        <taxon>50 kb inversion clade</taxon>
        <taxon>NPAAA clade</taxon>
        <taxon>Hologalegina</taxon>
        <taxon>IRL clade</taxon>
        <taxon>Fabeae</taxon>
        <taxon>Vicia</taxon>
    </lineage>
</organism>
<name>A0AAV0YHB2_VICFA</name>
<accession>A0AAV0YHB2</accession>
<protein>
    <submittedName>
        <fullName evidence="2">Uncharacterized protein</fullName>
    </submittedName>
</protein>
<dbReference type="EMBL" id="CATIWC010003217">
    <property type="protein sequence ID" value="CAI8585226.1"/>
    <property type="molecule type" value="Genomic_DNA"/>
</dbReference>
<dbReference type="Gene3D" id="1.10.150.900">
    <property type="match status" value="1"/>
</dbReference>
<dbReference type="AlphaFoldDB" id="A0AAV0YHB2"/>
<sequence length="164" mass="18969">MGASCFCNLGMPAIGFSPLDNTHILLHDHNEDEVVKLSPHAHSIRDLEDEELWSVSYGMSHMQFILMVAASSLGEELFYRFTVRVCFRTSVPELYRICLDICTRNDVLVICRHEFYHHLFHFLKHSQLYLTLSLLVLSIMSLPLLKILSILLCRFYNLAQVVKI</sequence>